<evidence type="ECO:0000313" key="2">
    <source>
        <dbReference type="EMBL" id="EEW93525.1"/>
    </source>
</evidence>
<feature type="transmembrane region" description="Helical" evidence="1">
    <location>
        <begin position="52"/>
        <end position="71"/>
    </location>
</feature>
<dbReference type="OrthoDB" id="2987464at2"/>
<keyword evidence="1" id="KW-0812">Transmembrane</keyword>
<feature type="transmembrane region" description="Helical" evidence="1">
    <location>
        <begin position="112"/>
        <end position="131"/>
    </location>
</feature>
<evidence type="ECO:0000313" key="3">
    <source>
        <dbReference type="Proteomes" id="UP000002939"/>
    </source>
</evidence>
<feature type="transmembrane region" description="Helical" evidence="1">
    <location>
        <begin position="174"/>
        <end position="193"/>
    </location>
</feature>
<sequence>MKGLLAYILYQFKSNKKYRMNNVMTIMSTFIAIVIQYYIWTYVEKTNGMNTQQIIIYSMFALTLSSLLPLFSSADFMNHIILKGTIANYLQRPQMLFFVNSSIQIGNSFYKIIYRIIPIWVIYIIFFKINLMTVNSVLLLALLSLCFSWILSLIIGHIIGLLSPYLISINGTKSLISGLILLLGGGVLPIDIYPEPLKFIVLKLPFVALQYFPSAILSGSQLFSYTTALLIQFCWILFFLLVLFIIQKRVYSKLEIMGG</sequence>
<dbReference type="STRING" id="626369.HMPREF0446_00407"/>
<reference evidence="2" key="1">
    <citation type="submission" date="2009-09" db="EMBL/GenBank/DDBJ databases">
        <authorList>
            <consortium name="The Broad Institute Genome Sequencing Platform"/>
            <person name="Ward D."/>
            <person name="Feldgarden M."/>
            <person name="Earl A."/>
            <person name="Young S.K."/>
            <person name="Zeng Q."/>
            <person name="Koehrsen M."/>
            <person name="Alvarado L."/>
            <person name="Berlin A."/>
            <person name="Bochicchio J."/>
            <person name="Borenstein D."/>
            <person name="Chapman S.B."/>
            <person name="Chen Z."/>
            <person name="Engels R."/>
            <person name="Freedman E."/>
            <person name="Gellesch M."/>
            <person name="Goldberg J."/>
            <person name="Griggs A."/>
            <person name="Gujja S."/>
            <person name="Heilman E."/>
            <person name="Heiman D."/>
            <person name="Hepburn T."/>
            <person name="Howarth C."/>
            <person name="Jen D."/>
            <person name="Larson L."/>
            <person name="Lewis B."/>
            <person name="Mehta T."/>
            <person name="Park D."/>
            <person name="Pearson M."/>
            <person name="Roberts A."/>
            <person name="Saif S."/>
            <person name="Shea T."/>
            <person name="Shenoy N."/>
            <person name="Sisk P."/>
            <person name="Stolte C."/>
            <person name="Sykes S."/>
            <person name="Thomson T."/>
            <person name="Walk T."/>
            <person name="White J."/>
            <person name="Yandava C."/>
            <person name="Sibley C.D."/>
            <person name="Field T.R."/>
            <person name="Grinwis M."/>
            <person name="Eshaghurshan C.S."/>
            <person name="Surette M.G."/>
            <person name="Haas B."/>
            <person name="Nusbaum C."/>
            <person name="Birren B."/>
        </authorList>
    </citation>
    <scope>NUCLEOTIDE SEQUENCE [LARGE SCALE GENOMIC DNA]</scope>
    <source>
        <strain evidence="2">ATCC 700633</strain>
    </source>
</reference>
<feature type="transmembrane region" description="Helical" evidence="1">
    <location>
        <begin position="137"/>
        <end position="162"/>
    </location>
</feature>
<dbReference type="PANTHER" id="PTHR36832:SF1">
    <property type="entry name" value="SLR1174 PROTEIN"/>
    <property type="match status" value="1"/>
</dbReference>
<keyword evidence="3" id="KW-1185">Reference proteome</keyword>
<name>D0BKC2_9LACT</name>
<dbReference type="EMBL" id="ACRF02000013">
    <property type="protein sequence ID" value="EEW93525.1"/>
    <property type="molecule type" value="Genomic_DNA"/>
</dbReference>
<dbReference type="eggNOG" id="COG4587">
    <property type="taxonomic scope" value="Bacteria"/>
</dbReference>
<dbReference type="PANTHER" id="PTHR36832">
    <property type="entry name" value="SLR1174 PROTEIN-RELATED"/>
    <property type="match status" value="1"/>
</dbReference>
<keyword evidence="1" id="KW-0472">Membrane</keyword>
<evidence type="ECO:0000256" key="1">
    <source>
        <dbReference type="SAM" id="Phobius"/>
    </source>
</evidence>
<dbReference type="HOGENOM" id="CLU_084465_0_0_9"/>
<reference evidence="2" key="2">
    <citation type="submission" date="2011-10" db="EMBL/GenBank/DDBJ databases">
        <title>The Genome Sequence of Granulicatella elegans ATCC 700633.</title>
        <authorList>
            <consortium name="The Broad Institute Genome Sequencing Platform"/>
            <consortium name="The Broad Institute Genome Sequencing Center for Infectious Disease"/>
            <person name="Earl A."/>
            <person name="Ward D."/>
            <person name="Feldgarden M."/>
            <person name="Gevers D."/>
            <person name="Sibley C.D."/>
            <person name="Field T.R."/>
            <person name="Grinwis M."/>
            <person name="Eshaghurshan C.S."/>
            <person name="Surette M.G."/>
            <person name="Young S.K."/>
            <person name="Zeng Q."/>
            <person name="Gargeya S."/>
            <person name="Fitzgerald M."/>
            <person name="Haas B."/>
            <person name="Abouelleil A."/>
            <person name="Alvarado L."/>
            <person name="Arachchi H.M."/>
            <person name="Berlin A."/>
            <person name="Brown A."/>
            <person name="Chapman S.B."/>
            <person name="Chen Z."/>
            <person name="Dunbar C."/>
            <person name="Freedman E."/>
            <person name="Gearin G."/>
            <person name="Goldberg J."/>
            <person name="Griggs A."/>
            <person name="Gujja S."/>
            <person name="Heiman D."/>
            <person name="Howarth C."/>
            <person name="Larson L."/>
            <person name="Lui A."/>
            <person name="MacDonald P.J.P."/>
            <person name="Montmayeur A."/>
            <person name="Murphy C."/>
            <person name="Neiman D."/>
            <person name="Pearson M."/>
            <person name="Priest M."/>
            <person name="Roberts A."/>
            <person name="Saif S."/>
            <person name="Shea T."/>
            <person name="Shenoy N."/>
            <person name="Sisk P."/>
            <person name="Stolte C."/>
            <person name="Sykes S."/>
            <person name="Wortman J."/>
            <person name="Nusbaum C."/>
            <person name="Birren B."/>
        </authorList>
    </citation>
    <scope>NUCLEOTIDE SEQUENCE [LARGE SCALE GENOMIC DNA]</scope>
    <source>
        <strain evidence="2">ATCC 700633</strain>
    </source>
</reference>
<dbReference type="AlphaFoldDB" id="D0BKC2"/>
<keyword evidence="1" id="KW-1133">Transmembrane helix</keyword>
<organism evidence="2 3">
    <name type="scientific">Granulicatella elegans ATCC 700633</name>
    <dbReference type="NCBI Taxonomy" id="626369"/>
    <lineage>
        <taxon>Bacteria</taxon>
        <taxon>Bacillati</taxon>
        <taxon>Bacillota</taxon>
        <taxon>Bacilli</taxon>
        <taxon>Lactobacillales</taxon>
        <taxon>Carnobacteriaceae</taxon>
        <taxon>Granulicatella</taxon>
    </lineage>
</organism>
<feature type="transmembrane region" description="Helical" evidence="1">
    <location>
        <begin position="222"/>
        <end position="246"/>
    </location>
</feature>
<gene>
    <name evidence="2" type="ORF">HMPREF0446_00407</name>
</gene>
<feature type="transmembrane region" description="Helical" evidence="1">
    <location>
        <begin position="21"/>
        <end position="40"/>
    </location>
</feature>
<dbReference type="RefSeq" id="WP_006702681.1">
    <property type="nucleotide sequence ID" value="NZ_KI391971.1"/>
</dbReference>
<protein>
    <recommendedName>
        <fullName evidence="4">ABC-2 type transporter domain-containing protein</fullName>
    </recommendedName>
</protein>
<comment type="caution">
    <text evidence="2">The sequence shown here is derived from an EMBL/GenBank/DDBJ whole genome shotgun (WGS) entry which is preliminary data.</text>
</comment>
<dbReference type="Proteomes" id="UP000002939">
    <property type="component" value="Unassembled WGS sequence"/>
</dbReference>
<evidence type="ECO:0008006" key="4">
    <source>
        <dbReference type="Google" id="ProtNLM"/>
    </source>
</evidence>
<accession>D0BKC2</accession>
<proteinExistence type="predicted"/>